<dbReference type="OrthoDB" id="9784739at2"/>
<dbReference type="Gene3D" id="2.160.10.10">
    <property type="entry name" value="Hexapeptide repeat proteins"/>
    <property type="match status" value="1"/>
</dbReference>
<keyword evidence="10" id="KW-1185">Reference proteome</keyword>
<dbReference type="KEGG" id="pmj:P9211_09741"/>
<keyword evidence="4 7" id="KW-0677">Repeat</keyword>
<dbReference type="InterPro" id="IPR011004">
    <property type="entry name" value="Trimer_LpxA-like_sf"/>
</dbReference>
<dbReference type="NCBIfam" id="NF002060">
    <property type="entry name" value="PRK00892.1"/>
    <property type="match status" value="1"/>
</dbReference>
<dbReference type="EC" id="2.3.1.191" evidence="7"/>
<dbReference type="PANTHER" id="PTHR43378:SF2">
    <property type="entry name" value="UDP-3-O-ACYLGLUCOSAMINE N-ACYLTRANSFERASE 1, MITOCHONDRIAL-RELATED"/>
    <property type="match status" value="1"/>
</dbReference>
<feature type="active site" description="Proton acceptor" evidence="7">
    <location>
        <position position="248"/>
    </location>
</feature>
<dbReference type="HOGENOM" id="CLU_049865_0_0_3"/>
<keyword evidence="2 7" id="KW-0441">Lipid A biosynthesis</keyword>
<comment type="pathway">
    <text evidence="7">Bacterial outer membrane biogenesis; LPS lipid A biosynthesis.</text>
</comment>
<protein>
    <recommendedName>
        <fullName evidence="7">UDP-3-O-acylglucosamine N-acyltransferase</fullName>
        <ecNumber evidence="7">2.3.1.191</ecNumber>
    </recommendedName>
</protein>
<comment type="similarity">
    <text evidence="7">Belongs to the transferase hexapeptide repeat family. LpxD subfamily.</text>
</comment>
<name>A9BAP3_PROM4</name>
<dbReference type="CDD" id="cd03352">
    <property type="entry name" value="LbH_LpxD"/>
    <property type="match status" value="1"/>
</dbReference>
<evidence type="ECO:0000313" key="10">
    <source>
        <dbReference type="Proteomes" id="UP000000788"/>
    </source>
</evidence>
<evidence type="ECO:0000256" key="1">
    <source>
        <dbReference type="ARBA" id="ARBA00022516"/>
    </source>
</evidence>
<comment type="subunit">
    <text evidence="7">Homotrimer.</text>
</comment>
<dbReference type="GO" id="GO:0043886">
    <property type="term" value="F:structural constituent of carboxysome shell"/>
    <property type="evidence" value="ECO:0007669"/>
    <property type="project" value="UniProtKB-ARBA"/>
</dbReference>
<dbReference type="PANTHER" id="PTHR43378">
    <property type="entry name" value="UDP-3-O-ACYLGLUCOSAMINE N-ACYLTRANSFERASE"/>
    <property type="match status" value="1"/>
</dbReference>
<dbReference type="RefSeq" id="WP_012195526.1">
    <property type="nucleotide sequence ID" value="NC_009976.1"/>
</dbReference>
<evidence type="ECO:0000256" key="5">
    <source>
        <dbReference type="ARBA" id="ARBA00023098"/>
    </source>
</evidence>
<dbReference type="STRING" id="93059.P9211_09741"/>
<dbReference type="GO" id="GO:0103118">
    <property type="term" value="F:UDP-3-O-[(3R)-3-hydroxyacyl]-glucosamine N-acyltransferase activity"/>
    <property type="evidence" value="ECO:0007669"/>
    <property type="project" value="UniProtKB-EC"/>
</dbReference>
<gene>
    <name evidence="7 9" type="primary">lpxD</name>
    <name evidence="9" type="ordered locus">P9211_09741</name>
</gene>
<comment type="function">
    <text evidence="7">Catalyzes the N-acylation of UDP-3-O-acylglucosamine using 3-hydroxyacyl-ACP as the acyl donor. Is involved in the biosynthesis of lipid A, a phosphorylated glycolipid that anchors the lipopolysaccharide to the outer membrane of the cell.</text>
</comment>
<dbReference type="Proteomes" id="UP000000788">
    <property type="component" value="Chromosome"/>
</dbReference>
<dbReference type="AlphaFoldDB" id="A9BAP3"/>
<evidence type="ECO:0000256" key="7">
    <source>
        <dbReference type="HAMAP-Rule" id="MF_00523"/>
    </source>
</evidence>
<dbReference type="GO" id="GO:0016410">
    <property type="term" value="F:N-acyltransferase activity"/>
    <property type="evidence" value="ECO:0007669"/>
    <property type="project" value="InterPro"/>
</dbReference>
<evidence type="ECO:0000313" key="9">
    <source>
        <dbReference type="EMBL" id="ABX08905.1"/>
    </source>
</evidence>
<evidence type="ECO:0000256" key="2">
    <source>
        <dbReference type="ARBA" id="ARBA00022556"/>
    </source>
</evidence>
<evidence type="ECO:0000259" key="8">
    <source>
        <dbReference type="Pfam" id="PF04613"/>
    </source>
</evidence>
<evidence type="ECO:0000256" key="3">
    <source>
        <dbReference type="ARBA" id="ARBA00022679"/>
    </source>
</evidence>
<sequence>MQFSQLIDFLKIGEAHIQDFNFGDDPEITKASSIDIANPDEISFLENDSYLLSHMSSTNASALLLPNNNQLIDIANSRGIAWASFRDPKLAFAETLEYLHPQSQPLIGIHKTAVIGKNVKIGKEVSIGANVTVGDYCQIGEGTVISPGVVIYNNVQIGIRGELHANAVIHENTNIGNNCTVQSNAVIGSEGFGFIPSKNGWRKMPQIGIVVIEDNVEVGAGSTIDRPSVGETRIGSGTKIDNLVQIGHGVVTGRNCAMAAQVGIAGGASLGDGVILAGQVGVGNRVSIGDGVIASSKCGVHADVSPGEVISGFPAMPNKLWLRCSANFKKLPEIAKSIRDLTKSHRG</sequence>
<dbReference type="InterPro" id="IPR001451">
    <property type="entry name" value="Hexapep"/>
</dbReference>
<keyword evidence="5 7" id="KW-0443">Lipid metabolism</keyword>
<proteinExistence type="inferred from homology"/>
<evidence type="ECO:0000256" key="6">
    <source>
        <dbReference type="ARBA" id="ARBA00023315"/>
    </source>
</evidence>
<dbReference type="SUPFAM" id="SSF51161">
    <property type="entry name" value="Trimeric LpxA-like enzymes"/>
    <property type="match status" value="1"/>
</dbReference>
<dbReference type="GO" id="GO:0016020">
    <property type="term" value="C:membrane"/>
    <property type="evidence" value="ECO:0007669"/>
    <property type="project" value="GOC"/>
</dbReference>
<dbReference type="UniPathway" id="UPA00973"/>
<keyword evidence="1 7" id="KW-0444">Lipid biosynthesis</keyword>
<comment type="catalytic activity">
    <reaction evidence="7">
        <text>a UDP-3-O-[(3R)-3-hydroxyacyl]-alpha-D-glucosamine + a (3R)-hydroxyacyl-[ACP] = a UDP-2-N,3-O-bis[(3R)-3-hydroxyacyl]-alpha-D-glucosamine + holo-[ACP] + H(+)</text>
        <dbReference type="Rhea" id="RHEA:53836"/>
        <dbReference type="Rhea" id="RHEA-COMP:9685"/>
        <dbReference type="Rhea" id="RHEA-COMP:9945"/>
        <dbReference type="ChEBI" id="CHEBI:15378"/>
        <dbReference type="ChEBI" id="CHEBI:64479"/>
        <dbReference type="ChEBI" id="CHEBI:78827"/>
        <dbReference type="ChEBI" id="CHEBI:137740"/>
        <dbReference type="ChEBI" id="CHEBI:137748"/>
        <dbReference type="EC" id="2.3.1.191"/>
    </reaction>
</comment>
<keyword evidence="3 7" id="KW-0808">Transferase</keyword>
<dbReference type="GO" id="GO:0031470">
    <property type="term" value="C:carboxysome"/>
    <property type="evidence" value="ECO:0007669"/>
    <property type="project" value="UniProtKB-ARBA"/>
</dbReference>
<dbReference type="InterPro" id="IPR007691">
    <property type="entry name" value="LpxD"/>
</dbReference>
<keyword evidence="6 7" id="KW-0012">Acyltransferase</keyword>
<accession>A9BAP3</accession>
<dbReference type="NCBIfam" id="TIGR01853">
    <property type="entry name" value="lipid_A_lpxD"/>
    <property type="match status" value="1"/>
</dbReference>
<dbReference type="HAMAP" id="MF_00523">
    <property type="entry name" value="LpxD"/>
    <property type="match status" value="1"/>
</dbReference>
<organism evidence="9 10">
    <name type="scientific">Prochlorococcus marinus (strain MIT 9211)</name>
    <dbReference type="NCBI Taxonomy" id="93059"/>
    <lineage>
        <taxon>Bacteria</taxon>
        <taxon>Bacillati</taxon>
        <taxon>Cyanobacteriota</taxon>
        <taxon>Cyanophyceae</taxon>
        <taxon>Synechococcales</taxon>
        <taxon>Prochlorococcaceae</taxon>
        <taxon>Prochlorococcus</taxon>
    </lineage>
</organism>
<dbReference type="InterPro" id="IPR020573">
    <property type="entry name" value="UDP_GlcNAc_AcTrfase_non-rep"/>
</dbReference>
<feature type="domain" description="UDP-3-O-[3-hydroxymyristoyl] glucosamine N-acyltransferase non-repeat region" evidence="8">
    <location>
        <begin position="25"/>
        <end position="97"/>
    </location>
</feature>
<dbReference type="GO" id="GO:0009245">
    <property type="term" value="P:lipid A biosynthetic process"/>
    <property type="evidence" value="ECO:0007669"/>
    <property type="project" value="UniProtKB-UniRule"/>
</dbReference>
<dbReference type="Pfam" id="PF04613">
    <property type="entry name" value="LpxD"/>
    <property type="match status" value="1"/>
</dbReference>
<reference evidence="9 10" key="1">
    <citation type="journal article" date="2007" name="PLoS Genet.">
        <title>Patterns and implications of gene gain and loss in the evolution of Prochlorococcus.</title>
        <authorList>
            <person name="Kettler G.C."/>
            <person name="Martiny A.C."/>
            <person name="Huang K."/>
            <person name="Zucker J."/>
            <person name="Coleman M.L."/>
            <person name="Rodrigue S."/>
            <person name="Chen F."/>
            <person name="Lapidus A."/>
            <person name="Ferriera S."/>
            <person name="Johnson J."/>
            <person name="Steglich C."/>
            <person name="Church G.M."/>
            <person name="Richardson P."/>
            <person name="Chisholm S.W."/>
        </authorList>
    </citation>
    <scope>NUCLEOTIDE SEQUENCE [LARGE SCALE GENOMIC DNA]</scope>
    <source>
        <strain evidence="10">MIT 9211</strain>
    </source>
</reference>
<evidence type="ECO:0000256" key="4">
    <source>
        <dbReference type="ARBA" id="ARBA00022737"/>
    </source>
</evidence>
<dbReference type="Pfam" id="PF00132">
    <property type="entry name" value="Hexapep"/>
    <property type="match status" value="1"/>
</dbReference>
<dbReference type="eggNOG" id="COG1044">
    <property type="taxonomic scope" value="Bacteria"/>
</dbReference>
<dbReference type="EMBL" id="CP000878">
    <property type="protein sequence ID" value="ABX08905.1"/>
    <property type="molecule type" value="Genomic_DNA"/>
</dbReference>
<dbReference type="Gene3D" id="3.40.1390.10">
    <property type="entry name" value="MurE/MurF, N-terminal domain"/>
    <property type="match status" value="1"/>
</dbReference>